<comment type="caution">
    <text evidence="2">The sequence shown here is derived from an EMBL/GenBank/DDBJ whole genome shotgun (WGS) entry which is preliminary data.</text>
</comment>
<feature type="chain" id="PRO_5004632197" evidence="1">
    <location>
        <begin position="23"/>
        <end position="195"/>
    </location>
</feature>
<sequence length="195" mass="22351">MNMMKKKLIASLLVMAVLPLSAQKKTTTPQRPIAKRVSDFFKKTKKQVSYTGQRIGEAIGLEQSEVDKTLITIDGVKYMPVYKKDLMVDREEAARLETAARTEFLKKYPKAQIVTSVVPQEDWNHYAIHKKKITGYKRRAYVYILAKDGDDAYLNASYLFEAEREPGQEYVNAREYPQLKRVDAIPSSVLGKLEQ</sequence>
<evidence type="ECO:0000313" key="2">
    <source>
        <dbReference type="EMBL" id="ERK38736.1"/>
    </source>
</evidence>
<dbReference type="AlphaFoldDB" id="U2P3H5"/>
<organism evidence="2 3">
    <name type="scientific">Segatella baroniae F0067</name>
    <dbReference type="NCBI Taxonomy" id="1115809"/>
    <lineage>
        <taxon>Bacteria</taxon>
        <taxon>Pseudomonadati</taxon>
        <taxon>Bacteroidota</taxon>
        <taxon>Bacteroidia</taxon>
        <taxon>Bacteroidales</taxon>
        <taxon>Prevotellaceae</taxon>
        <taxon>Segatella</taxon>
    </lineage>
</organism>
<keyword evidence="1" id="KW-0732">Signal</keyword>
<accession>U2P3H5</accession>
<protein>
    <submittedName>
        <fullName evidence="2">Uncharacterized protein</fullName>
    </submittedName>
</protein>
<evidence type="ECO:0000313" key="3">
    <source>
        <dbReference type="Proteomes" id="UP000016648"/>
    </source>
</evidence>
<reference evidence="2 3" key="1">
    <citation type="submission" date="2013-08" db="EMBL/GenBank/DDBJ databases">
        <authorList>
            <person name="Durkin A.S."/>
            <person name="Haft D.R."/>
            <person name="McCorrison J."/>
            <person name="Torralba M."/>
            <person name="Gillis M."/>
            <person name="Haft D.H."/>
            <person name="Methe B."/>
            <person name="Sutton G."/>
            <person name="Nelson K.E."/>
        </authorList>
    </citation>
    <scope>NUCLEOTIDE SEQUENCE [LARGE SCALE GENOMIC DNA]</scope>
    <source>
        <strain evidence="2 3">F0067</strain>
    </source>
</reference>
<keyword evidence="3" id="KW-1185">Reference proteome</keyword>
<dbReference type="PATRIC" id="fig|1115809.3.peg.1908"/>
<name>U2P3H5_9BACT</name>
<feature type="signal peptide" evidence="1">
    <location>
        <begin position="1"/>
        <end position="22"/>
    </location>
</feature>
<proteinExistence type="predicted"/>
<dbReference type="Proteomes" id="UP000016648">
    <property type="component" value="Unassembled WGS sequence"/>
</dbReference>
<gene>
    <name evidence="2" type="ORF">HMPREF9135_1560</name>
</gene>
<evidence type="ECO:0000256" key="1">
    <source>
        <dbReference type="SAM" id="SignalP"/>
    </source>
</evidence>
<dbReference type="EMBL" id="AWEY01000033">
    <property type="protein sequence ID" value="ERK38736.1"/>
    <property type="molecule type" value="Genomic_DNA"/>
</dbReference>